<dbReference type="EMBL" id="JAMFTS010000002">
    <property type="protein sequence ID" value="KAJ4797649.1"/>
    <property type="molecule type" value="Genomic_DNA"/>
</dbReference>
<dbReference type="InterPro" id="IPR025066">
    <property type="entry name" value="CCDC174-like"/>
</dbReference>
<comment type="caution">
    <text evidence="3">The sequence shown here is derived from an EMBL/GenBank/DDBJ whole genome shotgun (WGS) entry which is preliminary data.</text>
</comment>
<organism evidence="3 4">
    <name type="scientific">Rhynchospora pubera</name>
    <dbReference type="NCBI Taxonomy" id="906938"/>
    <lineage>
        <taxon>Eukaryota</taxon>
        <taxon>Viridiplantae</taxon>
        <taxon>Streptophyta</taxon>
        <taxon>Embryophyta</taxon>
        <taxon>Tracheophyta</taxon>
        <taxon>Spermatophyta</taxon>
        <taxon>Magnoliopsida</taxon>
        <taxon>Liliopsida</taxon>
        <taxon>Poales</taxon>
        <taxon>Cyperaceae</taxon>
        <taxon>Cyperoideae</taxon>
        <taxon>Rhynchosporeae</taxon>
        <taxon>Rhynchospora</taxon>
    </lineage>
</organism>
<dbReference type="GO" id="GO:0005634">
    <property type="term" value="C:nucleus"/>
    <property type="evidence" value="ECO:0007669"/>
    <property type="project" value="TreeGrafter"/>
</dbReference>
<reference evidence="3" key="1">
    <citation type="submission" date="2022-08" db="EMBL/GenBank/DDBJ databases">
        <authorList>
            <person name="Marques A."/>
        </authorList>
    </citation>
    <scope>NUCLEOTIDE SEQUENCE</scope>
    <source>
        <strain evidence="3">RhyPub2mFocal</strain>
        <tissue evidence="3">Leaves</tissue>
    </source>
</reference>
<protein>
    <submittedName>
        <fullName evidence="3">Coiled-coil domain-containing protein 174</fullName>
    </submittedName>
</protein>
<feature type="compositionally biased region" description="Basic and acidic residues" evidence="2">
    <location>
        <begin position="1"/>
        <end position="22"/>
    </location>
</feature>
<dbReference type="PANTHER" id="PTHR15885">
    <property type="entry name" value="COILED-COIL DOMAIN-CONTAINING PROTEIN 174"/>
    <property type="match status" value="1"/>
</dbReference>
<feature type="region of interest" description="Disordered" evidence="2">
    <location>
        <begin position="1"/>
        <end position="33"/>
    </location>
</feature>
<evidence type="ECO:0000256" key="2">
    <source>
        <dbReference type="SAM" id="MobiDB-lite"/>
    </source>
</evidence>
<feature type="region of interest" description="Disordered" evidence="2">
    <location>
        <begin position="229"/>
        <end position="257"/>
    </location>
</feature>
<keyword evidence="1" id="KW-0175">Coiled coil</keyword>
<gene>
    <name evidence="3" type="ORF">LUZ62_048895</name>
</gene>
<evidence type="ECO:0000313" key="4">
    <source>
        <dbReference type="Proteomes" id="UP001140206"/>
    </source>
</evidence>
<proteinExistence type="predicted"/>
<feature type="compositionally biased region" description="Basic and acidic residues" evidence="2">
    <location>
        <begin position="69"/>
        <end position="79"/>
    </location>
</feature>
<accession>A0AAV8G0R6</accession>
<evidence type="ECO:0000313" key="3">
    <source>
        <dbReference type="EMBL" id="KAJ4797649.1"/>
    </source>
</evidence>
<keyword evidence="4" id="KW-1185">Reference proteome</keyword>
<feature type="region of interest" description="Disordered" evidence="2">
    <location>
        <begin position="164"/>
        <end position="206"/>
    </location>
</feature>
<dbReference type="Proteomes" id="UP001140206">
    <property type="component" value="Chromosome 2"/>
</dbReference>
<feature type="region of interest" description="Disordered" evidence="2">
    <location>
        <begin position="69"/>
        <end position="118"/>
    </location>
</feature>
<sequence>MAAPAREEKEKEKEKEKREEGGKGGGGGMESLGLGWLTESAVMPKKHRAIEGVGAASIVELKAQLYRTQEEARKAKDSDPSSSSAASAADASRARKRSADLFSPKNSGVDARAHKDKLEMKAIRDGSVSYAALEKKAALYEKLSRGELSDEEEKEKYCVDFFQKSMEHDGSQPSDSQLNDNANGADLPLRDGDRDGDDVNDAFLSSRPFGLGRAASAVDRDEHKRFVREVHEEVNQAREKTSTLKMRRQEQEAARREKLRQAYLKKQLDKLLSSKQTATTDSSSAG</sequence>
<evidence type="ECO:0000256" key="1">
    <source>
        <dbReference type="ARBA" id="ARBA00023054"/>
    </source>
</evidence>
<name>A0AAV8G0R6_9POAL</name>
<dbReference type="PANTHER" id="PTHR15885:SF1">
    <property type="entry name" value="COILED-COIL DOMAIN-CONTAINING PROTEIN 174"/>
    <property type="match status" value="1"/>
</dbReference>
<dbReference type="AlphaFoldDB" id="A0AAV8G0R6"/>
<feature type="compositionally biased region" description="Polar residues" evidence="2">
    <location>
        <begin position="171"/>
        <end position="182"/>
    </location>
</feature>
<feature type="compositionally biased region" description="Low complexity" evidence="2">
    <location>
        <begin position="80"/>
        <end position="91"/>
    </location>
</feature>